<dbReference type="EMBL" id="ANJW01000508">
    <property type="protein sequence ID" value="EPC52790.1"/>
    <property type="molecule type" value="Genomic_DNA"/>
</dbReference>
<feature type="non-terminal residue" evidence="9">
    <location>
        <position position="1"/>
    </location>
</feature>
<name>A0A829GF39_LACPA</name>
<comment type="pathway">
    <text evidence="1 6">Cell wall biogenesis; peptidoglycan biosynthesis.</text>
</comment>
<evidence type="ECO:0000256" key="3">
    <source>
        <dbReference type="ARBA" id="ARBA00022960"/>
    </source>
</evidence>
<evidence type="ECO:0000256" key="7">
    <source>
        <dbReference type="SAM" id="MobiDB-lite"/>
    </source>
</evidence>
<evidence type="ECO:0000256" key="5">
    <source>
        <dbReference type="ARBA" id="ARBA00023316"/>
    </source>
</evidence>
<dbReference type="Pfam" id="PF03734">
    <property type="entry name" value="YkuD"/>
    <property type="match status" value="1"/>
</dbReference>
<feature type="active site" description="Proton donor/acceptor" evidence="6">
    <location>
        <position position="108"/>
    </location>
</feature>
<gene>
    <name evidence="9" type="ORF">Lpp123_08457</name>
</gene>
<dbReference type="GO" id="GO:0071555">
    <property type="term" value="P:cell wall organization"/>
    <property type="evidence" value="ECO:0007669"/>
    <property type="project" value="UniProtKB-UniRule"/>
</dbReference>
<dbReference type="UniPathway" id="UPA00219"/>
<dbReference type="PROSITE" id="PS52029">
    <property type="entry name" value="LD_TPASE"/>
    <property type="match status" value="1"/>
</dbReference>
<dbReference type="InterPro" id="IPR005490">
    <property type="entry name" value="LD_TPept_cat_dom"/>
</dbReference>
<dbReference type="Gene3D" id="2.40.440.10">
    <property type="entry name" value="L,D-transpeptidase catalytic domain-like"/>
    <property type="match status" value="1"/>
</dbReference>
<dbReference type="GO" id="GO:0018104">
    <property type="term" value="P:peptidoglycan-protein cross-linking"/>
    <property type="evidence" value="ECO:0007669"/>
    <property type="project" value="TreeGrafter"/>
</dbReference>
<dbReference type="CDD" id="cd16913">
    <property type="entry name" value="YkuD_like"/>
    <property type="match status" value="1"/>
</dbReference>
<dbReference type="InterPro" id="IPR038063">
    <property type="entry name" value="Transpep_catalytic_dom"/>
</dbReference>
<keyword evidence="5 6" id="KW-0961">Cell wall biogenesis/degradation</keyword>
<proteinExistence type="predicted"/>
<evidence type="ECO:0000313" key="9">
    <source>
        <dbReference type="EMBL" id="EPC52790.1"/>
    </source>
</evidence>
<dbReference type="PANTHER" id="PTHR30582:SF33">
    <property type="entry name" value="EXPORTED PROTEIN"/>
    <property type="match status" value="1"/>
</dbReference>
<reference evidence="9 10" key="1">
    <citation type="journal article" date="2013" name="PLoS ONE">
        <title>Lactobacillus paracasei comparative genomics: towards species pan-genome definition and exploitation of diversity.</title>
        <authorList>
            <person name="Smokvina T."/>
            <person name="Wels M."/>
            <person name="Polka J."/>
            <person name="Chervaux C."/>
            <person name="Brisse S."/>
            <person name="Boekhorst J."/>
            <person name="van Hylckama Vlieg J.E."/>
            <person name="Siezen R.J."/>
        </authorList>
    </citation>
    <scope>NUCLEOTIDE SEQUENCE [LARGE SCALE GENOMIC DNA]</scope>
    <source>
        <strain evidence="9 10">Lpp123</strain>
    </source>
</reference>
<evidence type="ECO:0000256" key="2">
    <source>
        <dbReference type="ARBA" id="ARBA00022679"/>
    </source>
</evidence>
<keyword evidence="4 6" id="KW-0573">Peptidoglycan synthesis</keyword>
<evidence type="ECO:0000256" key="1">
    <source>
        <dbReference type="ARBA" id="ARBA00004752"/>
    </source>
</evidence>
<accession>A0A829GF39</accession>
<keyword evidence="2" id="KW-0808">Transferase</keyword>
<dbReference type="GO" id="GO:0008360">
    <property type="term" value="P:regulation of cell shape"/>
    <property type="evidence" value="ECO:0007669"/>
    <property type="project" value="UniProtKB-UniRule"/>
</dbReference>
<dbReference type="InterPro" id="IPR050979">
    <property type="entry name" value="LD-transpeptidase"/>
</dbReference>
<dbReference type="GO" id="GO:0005576">
    <property type="term" value="C:extracellular region"/>
    <property type="evidence" value="ECO:0007669"/>
    <property type="project" value="TreeGrafter"/>
</dbReference>
<protein>
    <submittedName>
        <fullName evidence="9">ErfK family protein</fullName>
    </submittedName>
</protein>
<dbReference type="PANTHER" id="PTHR30582">
    <property type="entry name" value="L,D-TRANSPEPTIDASE"/>
    <property type="match status" value="1"/>
</dbReference>
<evidence type="ECO:0000256" key="6">
    <source>
        <dbReference type="PROSITE-ProRule" id="PRU01373"/>
    </source>
</evidence>
<keyword evidence="3 6" id="KW-0133">Cell shape</keyword>
<feature type="region of interest" description="Disordered" evidence="7">
    <location>
        <begin position="1"/>
        <end position="22"/>
    </location>
</feature>
<dbReference type="GO" id="GO:0071972">
    <property type="term" value="F:peptidoglycan L,D-transpeptidase activity"/>
    <property type="evidence" value="ECO:0007669"/>
    <property type="project" value="TreeGrafter"/>
</dbReference>
<dbReference type="Proteomes" id="UP000014316">
    <property type="component" value="Unassembled WGS sequence"/>
</dbReference>
<organism evidence="9 10">
    <name type="scientific">Lacticaseibacillus paracasei subsp. paracasei Lpp123</name>
    <dbReference type="NCBI Taxonomy" id="1256201"/>
    <lineage>
        <taxon>Bacteria</taxon>
        <taxon>Bacillati</taxon>
        <taxon>Bacillota</taxon>
        <taxon>Bacilli</taxon>
        <taxon>Lactobacillales</taxon>
        <taxon>Lactobacillaceae</taxon>
        <taxon>Lacticaseibacillus</taxon>
    </lineage>
</organism>
<dbReference type="AlphaFoldDB" id="A0A829GF39"/>
<evidence type="ECO:0000259" key="8">
    <source>
        <dbReference type="PROSITE" id="PS52029"/>
    </source>
</evidence>
<dbReference type="SUPFAM" id="SSF141523">
    <property type="entry name" value="L,D-transpeptidase catalytic domain-like"/>
    <property type="match status" value="1"/>
</dbReference>
<evidence type="ECO:0000313" key="10">
    <source>
        <dbReference type="Proteomes" id="UP000014316"/>
    </source>
</evidence>
<dbReference type="GO" id="GO:0016740">
    <property type="term" value="F:transferase activity"/>
    <property type="evidence" value="ECO:0007669"/>
    <property type="project" value="UniProtKB-KW"/>
</dbReference>
<comment type="caution">
    <text evidence="9">The sequence shown here is derived from an EMBL/GenBank/DDBJ whole genome shotgun (WGS) entry which is preliminary data.</text>
</comment>
<sequence>LASVKAGQDLNKEVSHSGSGYTTTGDIGNTYVEVSKEKQHEWYIKDGKVVMDSDIVTGKPGQDTPSGVFYVWSKQRNATLRGKNDDGSSYASPVSYWMPIDYTGVGLHDSPWQPKYGGDWYKEHGSHGCVNNPPDFMAKLYAAVDEGTPVIVY</sequence>
<feature type="active site" description="Nucleophile" evidence="6">
    <location>
        <position position="129"/>
    </location>
</feature>
<evidence type="ECO:0000256" key="4">
    <source>
        <dbReference type="ARBA" id="ARBA00022984"/>
    </source>
</evidence>
<feature type="domain" description="L,D-TPase catalytic" evidence="8">
    <location>
        <begin position="30"/>
        <end position="153"/>
    </location>
</feature>